<feature type="transmembrane region" description="Helical" evidence="1">
    <location>
        <begin position="530"/>
        <end position="554"/>
    </location>
</feature>
<evidence type="ECO:0000313" key="2">
    <source>
        <dbReference type="EMBL" id="KAK8884650.1"/>
    </source>
</evidence>
<name>A0ABR2K0M2_9EUKA</name>
<organism evidence="2 3">
    <name type="scientific">Tritrichomonas musculus</name>
    <dbReference type="NCBI Taxonomy" id="1915356"/>
    <lineage>
        <taxon>Eukaryota</taxon>
        <taxon>Metamonada</taxon>
        <taxon>Parabasalia</taxon>
        <taxon>Tritrichomonadida</taxon>
        <taxon>Tritrichomonadidae</taxon>
        <taxon>Tritrichomonas</taxon>
    </lineage>
</organism>
<keyword evidence="1" id="KW-1133">Transmembrane helix</keyword>
<gene>
    <name evidence="2" type="ORF">M9Y10_043768</name>
</gene>
<accession>A0ABR2K0M2</accession>
<sequence length="561" mass="63613">MLIYFFFSFISSTEYFVKWKGDNKTVCHPLWPCSWEIAVTLFEREDIIQITDPELNTVEQLLMLQNMTKYALEIGGGIASNVNTKIDGAEFQQNHTDFYIEISPFNESLLFGFQFYNFHHPILSARGMDLFLIVNCSFYDNHISYDFPLISFCNVTVIMANTTIENNSVEGTSILGLSTSILGYFNSTIENNIQLSRGPVPLFEFTNGASEITNSTIRNNISPNSPLIGSWFFIIVIITNSTIEHNFCGSSALFVGDSLANLTLSNSTIKNNRAALLHSMTMSSVNLSNTKFINNYAAGQSLIFAPRSTIQFLNDTIVADNVADSILSSQLSNETSLNLISTYFLNNTCSDTAFALSNSESKIEGTKIKTNTIIDHPLISVCSSNFSINSSSFDSNWIMRTGNLIEVEDGSIDVNISSFKHNIGEKTGAFLVSLEANETFSFVFRETNFLENEGNIVDSIYFEKKIPPAQFEYCKFSKLRFEEVNGDFYSNQLFHRCRFEKNQDEKEKNEKISFKINQEIEKKRRRYNNIFFDILIVYLFTLLICFAVCFNSSIEKQEPLI</sequence>
<evidence type="ECO:0008006" key="4">
    <source>
        <dbReference type="Google" id="ProtNLM"/>
    </source>
</evidence>
<keyword evidence="1" id="KW-0472">Membrane</keyword>
<comment type="caution">
    <text evidence="2">The sequence shown here is derived from an EMBL/GenBank/DDBJ whole genome shotgun (WGS) entry which is preliminary data.</text>
</comment>
<evidence type="ECO:0000313" key="3">
    <source>
        <dbReference type="Proteomes" id="UP001470230"/>
    </source>
</evidence>
<keyword evidence="1" id="KW-0812">Transmembrane</keyword>
<dbReference type="PANTHER" id="PTHR32158">
    <property type="entry name" value="RING-TYPE DOMAIN-CONTAINING PROTEIN"/>
    <property type="match status" value="1"/>
</dbReference>
<dbReference type="Proteomes" id="UP001470230">
    <property type="component" value="Unassembled WGS sequence"/>
</dbReference>
<reference evidence="2 3" key="1">
    <citation type="submission" date="2024-04" db="EMBL/GenBank/DDBJ databases">
        <title>Tritrichomonas musculus Genome.</title>
        <authorList>
            <person name="Alves-Ferreira E."/>
            <person name="Grigg M."/>
            <person name="Lorenzi H."/>
            <person name="Galac M."/>
        </authorList>
    </citation>
    <scope>NUCLEOTIDE SEQUENCE [LARGE SCALE GENOMIC DNA]</scope>
    <source>
        <strain evidence="2 3">EAF2021</strain>
    </source>
</reference>
<keyword evidence="3" id="KW-1185">Reference proteome</keyword>
<evidence type="ECO:0000256" key="1">
    <source>
        <dbReference type="SAM" id="Phobius"/>
    </source>
</evidence>
<dbReference type="EMBL" id="JAPFFF010000008">
    <property type="protein sequence ID" value="KAK8884650.1"/>
    <property type="molecule type" value="Genomic_DNA"/>
</dbReference>
<protein>
    <recommendedName>
        <fullName evidence="4">Right handed beta helix domain-containing protein</fullName>
    </recommendedName>
</protein>
<dbReference type="PANTHER" id="PTHR32158:SF22">
    <property type="entry name" value="TRANSMEMBRANE DOMAIN-CONTAINING PROTEIN DDB_G0287209"/>
    <property type="match status" value="1"/>
</dbReference>
<proteinExistence type="predicted"/>